<evidence type="ECO:0000313" key="4">
    <source>
        <dbReference type="Proteomes" id="UP000005540"/>
    </source>
</evidence>
<dbReference type="OrthoDB" id="9805215at2"/>
<dbReference type="Gene3D" id="3.80.30.20">
    <property type="entry name" value="tm_1862 like domain"/>
    <property type="match status" value="1"/>
</dbReference>
<gene>
    <name evidence="3" type="ORF">SULYE_0497</name>
</gene>
<proteinExistence type="predicted"/>
<dbReference type="AlphaFoldDB" id="C4FIV7"/>
<dbReference type="GO" id="GO:0051536">
    <property type="term" value="F:iron-sulfur cluster binding"/>
    <property type="evidence" value="ECO:0007669"/>
    <property type="project" value="InterPro"/>
</dbReference>
<dbReference type="InterPro" id="IPR007197">
    <property type="entry name" value="rSAM"/>
</dbReference>
<organism evidence="3 4">
    <name type="scientific">Sulfurihydrogenibium yellowstonense SS-5</name>
    <dbReference type="NCBI Taxonomy" id="432331"/>
    <lineage>
        <taxon>Bacteria</taxon>
        <taxon>Pseudomonadati</taxon>
        <taxon>Aquificota</taxon>
        <taxon>Aquificia</taxon>
        <taxon>Aquificales</taxon>
        <taxon>Hydrogenothermaceae</taxon>
        <taxon>Sulfurihydrogenibium</taxon>
    </lineage>
</organism>
<evidence type="ECO:0000256" key="1">
    <source>
        <dbReference type="ARBA" id="ARBA00022679"/>
    </source>
</evidence>
<dbReference type="Proteomes" id="UP000005540">
    <property type="component" value="Unassembled WGS sequence"/>
</dbReference>
<keyword evidence="4" id="KW-1185">Reference proteome</keyword>
<dbReference type="PROSITE" id="PS51918">
    <property type="entry name" value="RADICAL_SAM"/>
    <property type="match status" value="1"/>
</dbReference>
<reference evidence="3 4" key="1">
    <citation type="submission" date="2009-04" db="EMBL/GenBank/DDBJ databases">
        <authorList>
            <person name="Reysenbach A.-L."/>
            <person name="Heidelberg J.F."/>
            <person name="Nelson W.C."/>
        </authorList>
    </citation>
    <scope>NUCLEOTIDE SEQUENCE [LARGE SCALE GENOMIC DNA]</scope>
    <source>
        <strain evidence="3 4">SS-5</strain>
    </source>
</reference>
<dbReference type="Pfam" id="PF04055">
    <property type="entry name" value="Radical_SAM"/>
    <property type="match status" value="1"/>
</dbReference>
<dbReference type="GO" id="GO:0035598">
    <property type="term" value="F:tRNA (N(6)-L-threonylcarbamoyladenosine(37)-C(2))-methylthiotransferase activity"/>
    <property type="evidence" value="ECO:0007669"/>
    <property type="project" value="TreeGrafter"/>
</dbReference>
<feature type="domain" description="Radical SAM core" evidence="2">
    <location>
        <begin position="1"/>
        <end position="190"/>
    </location>
</feature>
<accession>C4FIV7</accession>
<feature type="non-terminal residue" evidence="3">
    <location>
        <position position="1"/>
    </location>
</feature>
<protein>
    <recommendedName>
        <fullName evidence="2">Radical SAM core domain-containing protein</fullName>
    </recommendedName>
</protein>
<dbReference type="PANTHER" id="PTHR11918:SF45">
    <property type="entry name" value="THREONYLCARBAMOYLADENOSINE TRNA METHYLTHIOTRANSFERASE"/>
    <property type="match status" value="1"/>
</dbReference>
<comment type="caution">
    <text evidence="3">The sequence shown here is derived from an EMBL/GenBank/DDBJ whole genome shotgun (WGS) entry which is preliminary data.</text>
</comment>
<dbReference type="InterPro" id="IPR006638">
    <property type="entry name" value="Elp3/MiaA/NifB-like_rSAM"/>
</dbReference>
<evidence type="ECO:0000313" key="3">
    <source>
        <dbReference type="EMBL" id="EEP61005.1"/>
    </source>
</evidence>
<dbReference type="EMBL" id="ABZS01000033">
    <property type="protein sequence ID" value="EEP61005.1"/>
    <property type="molecule type" value="Genomic_DNA"/>
</dbReference>
<dbReference type="InterPro" id="IPR058240">
    <property type="entry name" value="rSAM_sf"/>
</dbReference>
<dbReference type="InterPro" id="IPR023404">
    <property type="entry name" value="rSAM_horseshoe"/>
</dbReference>
<evidence type="ECO:0000259" key="2">
    <source>
        <dbReference type="PROSITE" id="PS51918"/>
    </source>
</evidence>
<sequence>SQVKILVDKGFKEIVLTGTQLSQYGYDHKEGTLYDLLKNLVKIENLYRIRLSSMGINELDDKLIDFLTSEEKIAPHFHISIQSADDKVLRDMKRNYTVKEYIEKVEKIISKRPETAIGTDIITGFPTEDKTAFLNTVKTINDIPFAYIHVFTYSERDGTTAVKFGDRVHPEEKKERTRILREISYQKNYEFRKRFINKDLEFLIISERDDYKIGITGNYIHAKIKTEKPVNTIIKANLTEIGKEREENIAVEV</sequence>
<dbReference type="SUPFAM" id="SSF102114">
    <property type="entry name" value="Radical SAM enzymes"/>
    <property type="match status" value="1"/>
</dbReference>
<name>C4FIV7_9AQUI</name>
<dbReference type="SMART" id="SM00729">
    <property type="entry name" value="Elp3"/>
    <property type="match status" value="1"/>
</dbReference>
<dbReference type="RefSeq" id="WP_007546100.1">
    <property type="nucleotide sequence ID" value="NZ_ABZS01000033.1"/>
</dbReference>
<keyword evidence="1" id="KW-0808">Transferase</keyword>
<dbReference type="PANTHER" id="PTHR11918">
    <property type="entry name" value="RADICAL SAM PROTEINS"/>
    <property type="match status" value="1"/>
</dbReference>